<evidence type="ECO:0008006" key="2">
    <source>
        <dbReference type="Google" id="ProtNLM"/>
    </source>
</evidence>
<sequence length="497" mass="54412">MNEKATRGAAHSINGAELPDDPADLFVVLYDLLSDEHFRARKPIGWRKNPTVRALADDVCVDVLKDGYATPELAAEIIRKHGDRGIFAVLIGLDWAMGSANPFMPCYDEPAMGRLTRRYARYGRFNSPGDEQETGLLLPRCTRPGKLAANPTNKPDFFNVHRVTPDNCRGIQHGRISSRNDPAFSAGEAISIGSAPLLENNDDLHFGFSRDDDVGLYRIEPSTARLSERIGQVIRNLGDSEAEIGILPESTLSNTLLSQWKQLLTELPEDSGLRWILLGTGPLGTDDPPPNRAVLVDCLTGQSVLEQDKMAGFTMGEGQAVRWGLPGEPSDCLAVEDITRGRNISVMESALGRIAVLICEDLKQSVLWEAKFQAFGVSHIFAPLFATPISRTPKDRWERVAAQRCVEEQGAWVVLANSLAIGAKMDPQLDPEDCFNCAVVGPASRHPKQHGNYRTQFSRAAGAVELSRVVYENDTRVVTEGGKPLPLPVVEGGWAEP</sequence>
<dbReference type="Gene3D" id="3.60.110.10">
    <property type="entry name" value="Carbon-nitrogen hydrolase"/>
    <property type="match status" value="1"/>
</dbReference>
<dbReference type="SUPFAM" id="SSF56317">
    <property type="entry name" value="Carbon-nitrogen hydrolase"/>
    <property type="match status" value="1"/>
</dbReference>
<organism evidence="1">
    <name type="scientific">Streptomyces sp. R21</name>
    <dbReference type="NCBI Taxonomy" id="3238627"/>
    <lineage>
        <taxon>Bacteria</taxon>
        <taxon>Bacillati</taxon>
        <taxon>Actinomycetota</taxon>
        <taxon>Actinomycetes</taxon>
        <taxon>Kitasatosporales</taxon>
        <taxon>Streptomycetaceae</taxon>
        <taxon>Streptomyces</taxon>
    </lineage>
</organism>
<evidence type="ECO:0000313" key="1">
    <source>
        <dbReference type="EMBL" id="XDQ29412.1"/>
    </source>
</evidence>
<reference evidence="1" key="1">
    <citation type="submission" date="2024-07" db="EMBL/GenBank/DDBJ databases">
        <authorList>
            <person name="Yu S.T."/>
        </authorList>
    </citation>
    <scope>NUCLEOTIDE SEQUENCE</scope>
    <source>
        <strain evidence="1">R21</strain>
    </source>
</reference>
<dbReference type="AlphaFoldDB" id="A0AB39PFZ9"/>
<dbReference type="EMBL" id="CP163435">
    <property type="protein sequence ID" value="XDQ29412.1"/>
    <property type="molecule type" value="Genomic_DNA"/>
</dbReference>
<protein>
    <recommendedName>
        <fullName evidence="2">CN hydrolase domain-containing protein</fullName>
    </recommendedName>
</protein>
<accession>A0AB39PFZ9</accession>
<gene>
    <name evidence="1" type="ORF">AB5J56_34035</name>
</gene>
<dbReference type="RefSeq" id="WP_369238386.1">
    <property type="nucleotide sequence ID" value="NZ_CP163435.1"/>
</dbReference>
<proteinExistence type="predicted"/>
<dbReference type="InterPro" id="IPR036526">
    <property type="entry name" value="C-N_Hydrolase_sf"/>
</dbReference>
<name>A0AB39PFZ9_9ACTN</name>